<organism evidence="1">
    <name type="scientific">Lactiplantibacillus phage H1-Guo</name>
    <dbReference type="NCBI Taxonomy" id="3155565"/>
    <lineage>
        <taxon>Viruses</taxon>
    </lineage>
</organism>
<accession>A0AAU7PG09</accession>
<name>A0AAU7PG09_9VIRU</name>
<dbReference type="EMBL" id="PP779551">
    <property type="protein sequence ID" value="XBS49081.1"/>
    <property type="molecule type" value="Genomic_DNA"/>
</dbReference>
<gene>
    <name evidence="1" type="ORF">H100053</name>
</gene>
<sequence>MELLNTSISYNIDGTGNTSSVIAGIRGAVEGRLTVTANITIYPADLEQGNTFDDLSKKQLFALAIKKLPALLPNLAYTNYQFFVQNDAPVRLTAYSNLSNNGSYITLNSTLDQSDFADNPIGSVGYEDVKTAVKTILSQEFPTS</sequence>
<protein>
    <submittedName>
        <fullName evidence="1">Uncharacterized protein</fullName>
    </submittedName>
</protein>
<reference evidence="1" key="1">
    <citation type="submission" date="2024-05" db="EMBL/GenBank/DDBJ databases">
        <authorList>
            <person name="Guo T.T."/>
            <person name="Zhang Y."/>
            <person name="Kong J."/>
        </authorList>
    </citation>
    <scope>NUCLEOTIDE SEQUENCE</scope>
</reference>
<evidence type="ECO:0000313" key="1">
    <source>
        <dbReference type="EMBL" id="XBS49081.1"/>
    </source>
</evidence>
<proteinExistence type="predicted"/>